<keyword evidence="15" id="KW-0175">Coiled coil</keyword>
<comment type="similarity">
    <text evidence="1 14">Belongs to the class-II aminoacyl-tRNA synthetase family.</text>
</comment>
<accession>A0A8J5R1C4</accession>
<dbReference type="OrthoDB" id="2423964at2759"/>
<reference evidence="17" key="1">
    <citation type="submission" date="2020-03" db="EMBL/GenBank/DDBJ databases">
        <authorList>
            <person name="Chebbi M.A."/>
            <person name="Drezen J.M."/>
        </authorList>
    </citation>
    <scope>NUCLEOTIDE SEQUENCE</scope>
    <source>
        <tissue evidence="17">Whole body</tissue>
    </source>
</reference>
<name>A0A8J5R1C4_9HYME</name>
<dbReference type="InterPro" id="IPR050058">
    <property type="entry name" value="Ala-tRNA_ligase"/>
</dbReference>
<evidence type="ECO:0000259" key="16">
    <source>
        <dbReference type="PROSITE" id="PS50860"/>
    </source>
</evidence>
<sequence length="919" mass="103442">MYKSAKIIRKEFLDYFSTELNHKIIPSSSVIPWCDSSVAFINAGMNQLKGIFLGKEEAPGGRLVNCQKCIRVGGKHNDLKDVGLDTYHHTFFEMLGNWSFGSYSKEEACRYAWRALTELYGINRSINLFVTYFGGDQEMQIAPDLETRDVWRNIGLPDDKIRACGAKDNFWEMDLTGPCGPCTEIHFDAAGSGNNLTELWNIVFIDHQRLTDGGVVPLGRQFIDTGMGLERLVALLQNKNSNYDTDLFQPLFQAIHKSSGAPEYAGKFGDQATLDTAYRVLADHARMVTVALSDGSIPDKNQKLRRVLRRATSLAIDTFGNNDLLTELTNHVAESLGDVYPEIQDNLKKIQVITNYEKELLISQRKSTGEAWKTLLKMNPRLSTINDPYSPGIIKAYTKLMKLKSKSSNFVALSGKEAFKIYDSHGLDLEAIKELAEVEGIKVDDEGFFKEMEMVRITSRAGKQTNRRVVAKKTLEQLKVLPQTDDSFKYQYAFDDKYTFSPLECSIIGVVIDGELETKSIKLTENQLNNSEIALILNQTPFYASEGGQLSDQGIIKLKNSLFKVSVVEKSEGYVLHYGTFDSPVEVNNKNKKVTAKIDSERRVNLMMHHTATHLLNAGLRKIFPAVAQRISVVTPLDLIFRFSTFGKKFSPQHCQELDSLVNKCINQNLDVKTEGISSLELMNQKNLTLIPGEVYPDTGLRVVDVDGELKSREACCGTHVHNTGVLKNFCITEVHPKSSHDYLIKAVTGPQAKNAKTKTQLNYLVDVKGKNDKKEIIIDFMKSEIERAVEKSDGCVIHCMKSNDIEPESVPLQLAYNYCDNLPMFLIVMSKKKIRARCFVPKEFQSTYFNAKLWMESINKVLPVELGTFGDEDPLSTSHIKIVRTSKDKIENQAEEAAAEAEKFAALYFKKLKIKKNN</sequence>
<dbReference type="FunFam" id="3.30.980.10:FF:000004">
    <property type="entry name" value="Alanine--tRNA ligase, cytoplasmic"/>
    <property type="match status" value="1"/>
</dbReference>
<evidence type="ECO:0000256" key="8">
    <source>
        <dbReference type="ARBA" id="ARBA00022840"/>
    </source>
</evidence>
<protein>
    <recommendedName>
        <fullName evidence="2">alanine--tRNA ligase</fullName>
        <ecNumber evidence="2">6.1.1.7</ecNumber>
    </recommendedName>
    <alternativeName>
        <fullName evidence="12">Alanyl-tRNA synthetase</fullName>
    </alternativeName>
</protein>
<evidence type="ECO:0000256" key="15">
    <source>
        <dbReference type="SAM" id="Coils"/>
    </source>
</evidence>
<dbReference type="GO" id="GO:0002161">
    <property type="term" value="F:aminoacyl-tRNA deacylase activity"/>
    <property type="evidence" value="ECO:0007669"/>
    <property type="project" value="TreeGrafter"/>
</dbReference>
<dbReference type="GO" id="GO:0006419">
    <property type="term" value="P:alanyl-tRNA aminoacylation"/>
    <property type="evidence" value="ECO:0007669"/>
    <property type="project" value="InterPro"/>
</dbReference>
<keyword evidence="18" id="KW-1185">Reference proteome</keyword>
<keyword evidence="3 14" id="KW-0820">tRNA-binding</keyword>
<feature type="coiled-coil region" evidence="15">
    <location>
        <begin position="881"/>
        <end position="908"/>
    </location>
</feature>
<dbReference type="InterPro" id="IPR023033">
    <property type="entry name" value="Ala_tRNA_ligase_euk/bac"/>
</dbReference>
<comment type="subunit">
    <text evidence="14">Monomer.</text>
</comment>
<evidence type="ECO:0000256" key="7">
    <source>
        <dbReference type="ARBA" id="ARBA00022833"/>
    </source>
</evidence>
<dbReference type="PANTHER" id="PTHR11777">
    <property type="entry name" value="ALANYL-TRNA SYNTHETASE"/>
    <property type="match status" value="1"/>
</dbReference>
<keyword evidence="6 14" id="KW-0547">Nucleotide-binding</keyword>
<comment type="function">
    <text evidence="14">Catalyzes the attachment of alanine to tRNA(Ala) in a two-step reaction: alanine is first activated by ATP to form Ala-AMP and then transferred to the acceptor end of tRNA(Ala). Also edits incorrectly charged tRNA(Ala) via its editing domain.</text>
</comment>
<evidence type="ECO:0000256" key="3">
    <source>
        <dbReference type="ARBA" id="ARBA00022555"/>
    </source>
</evidence>
<comment type="domain">
    <text evidence="14">Consists of three domains; the N-terminal catalytic domain, the editing domain and the C-terminal C-Ala domain. The editing domain removes incorrectly charged amino acids, while the C-Ala domain, along with tRNA(Ala), serves as a bridge to cooperatively bring together the editing and aminoacylation centers thus stimulating deacylation of misacylated tRNAs.</text>
</comment>
<dbReference type="InterPro" id="IPR012947">
    <property type="entry name" value="tRNA_SAD"/>
</dbReference>
<dbReference type="Pfam" id="PF01411">
    <property type="entry name" value="tRNA-synt_2c"/>
    <property type="match status" value="2"/>
</dbReference>
<evidence type="ECO:0000256" key="12">
    <source>
        <dbReference type="ARBA" id="ARBA00032577"/>
    </source>
</evidence>
<evidence type="ECO:0000256" key="9">
    <source>
        <dbReference type="ARBA" id="ARBA00022884"/>
    </source>
</evidence>
<gene>
    <name evidence="17" type="ORF">G9C98_001106</name>
</gene>
<evidence type="ECO:0000256" key="5">
    <source>
        <dbReference type="ARBA" id="ARBA00022723"/>
    </source>
</evidence>
<evidence type="ECO:0000256" key="4">
    <source>
        <dbReference type="ARBA" id="ARBA00022598"/>
    </source>
</evidence>
<evidence type="ECO:0000256" key="1">
    <source>
        <dbReference type="ARBA" id="ARBA00008226"/>
    </source>
</evidence>
<feature type="binding site" evidence="14">
    <location>
        <position position="614"/>
    </location>
    <ligand>
        <name>Zn(2+)</name>
        <dbReference type="ChEBI" id="CHEBI:29105"/>
    </ligand>
</feature>
<keyword evidence="5 14" id="KW-0479">Metal-binding</keyword>
<dbReference type="EC" id="6.1.1.7" evidence="2"/>
<dbReference type="AlphaFoldDB" id="A0A8J5R1C4"/>
<organism evidence="17 18">
    <name type="scientific">Cotesia typhae</name>
    <dbReference type="NCBI Taxonomy" id="2053667"/>
    <lineage>
        <taxon>Eukaryota</taxon>
        <taxon>Metazoa</taxon>
        <taxon>Ecdysozoa</taxon>
        <taxon>Arthropoda</taxon>
        <taxon>Hexapoda</taxon>
        <taxon>Insecta</taxon>
        <taxon>Pterygota</taxon>
        <taxon>Neoptera</taxon>
        <taxon>Endopterygota</taxon>
        <taxon>Hymenoptera</taxon>
        <taxon>Apocrita</taxon>
        <taxon>Ichneumonoidea</taxon>
        <taxon>Braconidae</taxon>
        <taxon>Microgastrinae</taxon>
        <taxon>Cotesia</taxon>
    </lineage>
</organism>
<keyword evidence="8 14" id="KW-0067">ATP-binding</keyword>
<evidence type="ECO:0000256" key="11">
    <source>
        <dbReference type="ARBA" id="ARBA00023146"/>
    </source>
</evidence>
<keyword evidence="10 14" id="KW-0648">Protein biosynthesis</keyword>
<evidence type="ECO:0000256" key="6">
    <source>
        <dbReference type="ARBA" id="ARBA00022741"/>
    </source>
</evidence>
<dbReference type="CDD" id="cd00673">
    <property type="entry name" value="AlaRS_core"/>
    <property type="match status" value="1"/>
</dbReference>
<evidence type="ECO:0000313" key="17">
    <source>
        <dbReference type="EMBL" id="KAG8035678.1"/>
    </source>
</evidence>
<dbReference type="GO" id="GO:0005739">
    <property type="term" value="C:mitochondrion"/>
    <property type="evidence" value="ECO:0007669"/>
    <property type="project" value="TreeGrafter"/>
</dbReference>
<reference evidence="17" key="2">
    <citation type="submission" date="2021-04" db="EMBL/GenBank/DDBJ databases">
        <title>Genome-wide patterns of bracovirus chromosomal integration into multiple host tissues during parasitism.</title>
        <authorList>
            <person name="Chebbi M.A.C."/>
        </authorList>
    </citation>
    <scope>NUCLEOTIDE SEQUENCE</scope>
    <source>
        <tissue evidence="17">Whole body</tissue>
    </source>
</reference>
<feature type="binding site" evidence="14">
    <location>
        <position position="720"/>
    </location>
    <ligand>
        <name>Zn(2+)</name>
        <dbReference type="ChEBI" id="CHEBI:29105"/>
    </ligand>
</feature>
<dbReference type="InterPro" id="IPR018164">
    <property type="entry name" value="Ala-tRNA-synth_IIc_N"/>
</dbReference>
<dbReference type="GO" id="GO:0008270">
    <property type="term" value="F:zinc ion binding"/>
    <property type="evidence" value="ECO:0007669"/>
    <property type="project" value="UniProtKB-UniRule"/>
</dbReference>
<dbReference type="PANTHER" id="PTHR11777:SF9">
    <property type="entry name" value="ALANINE--TRNA LIGASE, CYTOPLASMIC"/>
    <property type="match status" value="1"/>
</dbReference>
<keyword evidence="7 14" id="KW-0862">Zinc</keyword>
<feature type="binding site" evidence="14">
    <location>
        <position position="716"/>
    </location>
    <ligand>
        <name>Zn(2+)</name>
        <dbReference type="ChEBI" id="CHEBI:29105"/>
    </ligand>
</feature>
<comment type="cofactor">
    <cofactor evidence="14">
        <name>Zn(2+)</name>
        <dbReference type="ChEBI" id="CHEBI:29105"/>
    </cofactor>
    <text evidence="14">Binds 1 zinc ion per subunit.</text>
</comment>
<dbReference type="GO" id="GO:0000049">
    <property type="term" value="F:tRNA binding"/>
    <property type="evidence" value="ECO:0007669"/>
    <property type="project" value="UniProtKB-KW"/>
</dbReference>
<dbReference type="Pfam" id="PF07973">
    <property type="entry name" value="tRNA_SAD"/>
    <property type="match status" value="1"/>
</dbReference>
<dbReference type="InterPro" id="IPR018165">
    <property type="entry name" value="Ala-tRNA-synth_IIc_core"/>
</dbReference>
<keyword evidence="4 14" id="KW-0436">Ligase</keyword>
<comment type="caution">
    <text evidence="17">The sequence shown here is derived from an EMBL/GenBank/DDBJ whole genome shotgun (WGS) entry which is preliminary data.</text>
</comment>
<feature type="domain" description="Alanyl-transfer RNA synthetases family profile" evidence="16">
    <location>
        <begin position="3"/>
        <end position="759"/>
    </location>
</feature>
<dbReference type="FunFam" id="3.30.930.10:FF:000011">
    <property type="entry name" value="Alanine--tRNA ligase, cytoplasmic"/>
    <property type="match status" value="1"/>
</dbReference>
<keyword evidence="9 14" id="KW-0694">RNA-binding</keyword>
<dbReference type="Proteomes" id="UP000729913">
    <property type="component" value="Unassembled WGS sequence"/>
</dbReference>
<comment type="catalytic activity">
    <reaction evidence="13 14">
        <text>tRNA(Ala) + L-alanine + ATP = L-alanyl-tRNA(Ala) + AMP + diphosphate</text>
        <dbReference type="Rhea" id="RHEA:12540"/>
        <dbReference type="Rhea" id="RHEA-COMP:9657"/>
        <dbReference type="Rhea" id="RHEA-COMP:9923"/>
        <dbReference type="ChEBI" id="CHEBI:30616"/>
        <dbReference type="ChEBI" id="CHEBI:33019"/>
        <dbReference type="ChEBI" id="CHEBI:57972"/>
        <dbReference type="ChEBI" id="CHEBI:78442"/>
        <dbReference type="ChEBI" id="CHEBI:78497"/>
        <dbReference type="ChEBI" id="CHEBI:456215"/>
        <dbReference type="EC" id="6.1.1.7"/>
    </reaction>
</comment>
<dbReference type="GO" id="GO:0004813">
    <property type="term" value="F:alanine-tRNA ligase activity"/>
    <property type="evidence" value="ECO:0007669"/>
    <property type="project" value="UniProtKB-UniRule"/>
</dbReference>
<dbReference type="GO" id="GO:0005524">
    <property type="term" value="F:ATP binding"/>
    <property type="evidence" value="ECO:0007669"/>
    <property type="project" value="UniProtKB-UniRule"/>
</dbReference>
<dbReference type="SMART" id="SM00863">
    <property type="entry name" value="tRNA_SAD"/>
    <property type="match status" value="1"/>
</dbReference>
<evidence type="ECO:0000313" key="18">
    <source>
        <dbReference type="Proteomes" id="UP000729913"/>
    </source>
</evidence>
<evidence type="ECO:0000256" key="10">
    <source>
        <dbReference type="ARBA" id="ARBA00022917"/>
    </source>
</evidence>
<dbReference type="HAMAP" id="MF_00036_B">
    <property type="entry name" value="Ala_tRNA_synth_B"/>
    <property type="match status" value="1"/>
</dbReference>
<dbReference type="EMBL" id="JAAOIC020000054">
    <property type="protein sequence ID" value="KAG8035678.1"/>
    <property type="molecule type" value="Genomic_DNA"/>
</dbReference>
<evidence type="ECO:0000256" key="2">
    <source>
        <dbReference type="ARBA" id="ARBA00013168"/>
    </source>
</evidence>
<keyword evidence="11 14" id="KW-0030">Aminoacyl-tRNA synthetase</keyword>
<feature type="binding site" evidence="14">
    <location>
        <position position="610"/>
    </location>
    <ligand>
        <name>Zn(2+)</name>
        <dbReference type="ChEBI" id="CHEBI:29105"/>
    </ligand>
</feature>
<proteinExistence type="inferred from homology"/>
<evidence type="ECO:0000256" key="13">
    <source>
        <dbReference type="ARBA" id="ARBA00048300"/>
    </source>
</evidence>
<dbReference type="PROSITE" id="PS50860">
    <property type="entry name" value="AA_TRNA_LIGASE_II_ALA"/>
    <property type="match status" value="1"/>
</dbReference>
<evidence type="ECO:0000256" key="14">
    <source>
        <dbReference type="HAMAP-Rule" id="MF_03133"/>
    </source>
</evidence>